<protein>
    <submittedName>
        <fullName evidence="3">Methionine gamma-lyase</fullName>
    </submittedName>
</protein>
<dbReference type="Pfam" id="PF01053">
    <property type="entry name" value="Cys_Met_Meta_PP"/>
    <property type="match status" value="1"/>
</dbReference>
<gene>
    <name evidence="3" type="ORF">AMQ74_00910</name>
</gene>
<dbReference type="InterPro" id="IPR000277">
    <property type="entry name" value="Cys/Met-Metab_PyrdxlP-dep_enz"/>
</dbReference>
<keyword evidence="3" id="KW-0456">Lyase</keyword>
<evidence type="ECO:0000256" key="2">
    <source>
        <dbReference type="ARBA" id="ARBA00022898"/>
    </source>
</evidence>
<reference evidence="3 4" key="1">
    <citation type="journal article" date="2016" name="ISME J.">
        <title>Chasing the elusive Euryarchaeota class WSA2: genomes reveal a uniquely fastidious methyl-reducing methanogen.</title>
        <authorList>
            <person name="Nobu M.K."/>
            <person name="Narihiro T."/>
            <person name="Kuroda K."/>
            <person name="Mei R."/>
            <person name="Liu W.T."/>
        </authorList>
    </citation>
    <scope>NUCLEOTIDE SEQUENCE [LARGE SCALE GENOMIC DNA]</scope>
    <source>
        <strain evidence="3">U1lsi0528_Bin089</strain>
    </source>
</reference>
<sequence length="410" mass="45350">MEKETVVISKGYDPLKYNGAVKPPIFLTSTYKFKSAEEGESFIRVALGLDKGEEGYVYSRFSNPNFDIVEERLSLLEGAEAGAIFCSGMAAITSTLLAFVKNGDYIFYTNPVYGGTEFLFKEFFEKMGVSTLHINAGSDTPKLIDAKINSIKDKLKGKAVILYIETPANPNNVMVDISAIVKIKEKLVKEKIDAKVIVDNTFMGPVFQSPLEQKVDIVLYSATKFIGGHSDVIAGAVLGSKVDISKIKAIRGMIGTNGNPFDAWLMSRSLETIHLRMQRQMENAVEIAKFLSKHPKVEKVIYPELYNKKSEQYKIYKKQCKGPGSLISFYVKGGKKEAFKVLNNVKLCKLAVSLGGTESLIEHPKAMTHSEVDAETLKDAEITDNMIRLSVGIENSKDLINDLKAALDKI</sequence>
<accession>A0A150J4F1</accession>
<dbReference type="InterPro" id="IPR015422">
    <property type="entry name" value="PyrdxlP-dep_Trfase_small"/>
</dbReference>
<dbReference type="Gene3D" id="3.90.1150.10">
    <property type="entry name" value="Aspartate Aminotransferase, domain 1"/>
    <property type="match status" value="1"/>
</dbReference>
<dbReference type="EMBL" id="LNGD01000045">
    <property type="protein sequence ID" value="KYC52005.1"/>
    <property type="molecule type" value="Genomic_DNA"/>
</dbReference>
<dbReference type="InterPro" id="IPR015424">
    <property type="entry name" value="PyrdxlP-dep_Trfase"/>
</dbReference>
<evidence type="ECO:0000313" key="3">
    <source>
        <dbReference type="EMBL" id="KYC52005.1"/>
    </source>
</evidence>
<dbReference type="CDD" id="cd00614">
    <property type="entry name" value="CGS_like"/>
    <property type="match status" value="1"/>
</dbReference>
<dbReference type="GO" id="GO:0019346">
    <property type="term" value="P:transsulfuration"/>
    <property type="evidence" value="ECO:0007669"/>
    <property type="project" value="InterPro"/>
</dbReference>
<dbReference type="GO" id="GO:0016846">
    <property type="term" value="F:carbon-sulfur lyase activity"/>
    <property type="evidence" value="ECO:0007669"/>
    <property type="project" value="TreeGrafter"/>
</dbReference>
<keyword evidence="2" id="KW-0663">Pyridoxal phosphate</keyword>
<dbReference type="PANTHER" id="PTHR11808">
    <property type="entry name" value="TRANS-SULFURATION ENZYME FAMILY MEMBER"/>
    <property type="match status" value="1"/>
</dbReference>
<dbReference type="Proteomes" id="UP000075578">
    <property type="component" value="Unassembled WGS sequence"/>
</dbReference>
<dbReference type="InterPro" id="IPR015421">
    <property type="entry name" value="PyrdxlP-dep_Trfase_major"/>
</dbReference>
<name>A0A150J4F1_9EURY</name>
<proteinExistence type="predicted"/>
<dbReference type="PANTHER" id="PTHR11808:SF86">
    <property type="entry name" value="METHIONINE GAMMA-LYASE"/>
    <property type="match status" value="1"/>
</dbReference>
<organism evidence="3 4">
    <name type="scientific">Candidatus Methanofastidiosum methylothiophilum</name>
    <dbReference type="NCBI Taxonomy" id="1705564"/>
    <lineage>
        <taxon>Archaea</taxon>
        <taxon>Methanobacteriati</taxon>
        <taxon>Methanobacteriota</taxon>
        <taxon>Stenosarchaea group</taxon>
        <taxon>Candidatus Methanofastidiosia</taxon>
        <taxon>Candidatus Methanofastidiosales</taxon>
        <taxon>Candidatus Methanofastidiosaceae</taxon>
        <taxon>Candidatus Methanofastidiosum</taxon>
    </lineage>
</organism>
<comment type="caution">
    <text evidence="3">The sequence shown here is derived from an EMBL/GenBank/DDBJ whole genome shotgun (WGS) entry which is preliminary data.</text>
</comment>
<evidence type="ECO:0000256" key="1">
    <source>
        <dbReference type="ARBA" id="ARBA00001933"/>
    </source>
</evidence>
<dbReference type="GO" id="GO:0009086">
    <property type="term" value="P:methionine biosynthetic process"/>
    <property type="evidence" value="ECO:0007669"/>
    <property type="project" value="UniProtKB-ARBA"/>
</dbReference>
<dbReference type="InterPro" id="IPR054542">
    <property type="entry name" value="Cys_met_metab_PP"/>
</dbReference>
<evidence type="ECO:0000313" key="4">
    <source>
        <dbReference type="Proteomes" id="UP000075578"/>
    </source>
</evidence>
<dbReference type="SUPFAM" id="SSF53383">
    <property type="entry name" value="PLP-dependent transferases"/>
    <property type="match status" value="1"/>
</dbReference>
<dbReference type="FunFam" id="3.40.640.10:FF:000046">
    <property type="entry name" value="Cystathionine gamma-lyase"/>
    <property type="match status" value="1"/>
</dbReference>
<dbReference type="PATRIC" id="fig|1705564.3.peg.938"/>
<dbReference type="Gene3D" id="3.40.640.10">
    <property type="entry name" value="Type I PLP-dependent aspartate aminotransferase-like (Major domain)"/>
    <property type="match status" value="1"/>
</dbReference>
<dbReference type="PIRSF" id="PIRSF001434">
    <property type="entry name" value="CGS"/>
    <property type="match status" value="1"/>
</dbReference>
<dbReference type="FunFam" id="3.90.1150.10:FF:000033">
    <property type="entry name" value="Cystathionine gamma-synthase"/>
    <property type="match status" value="1"/>
</dbReference>
<dbReference type="AlphaFoldDB" id="A0A150J4F1"/>
<dbReference type="GO" id="GO:0005737">
    <property type="term" value="C:cytoplasm"/>
    <property type="evidence" value="ECO:0007669"/>
    <property type="project" value="TreeGrafter"/>
</dbReference>
<comment type="cofactor">
    <cofactor evidence="1">
        <name>pyridoxal 5'-phosphate</name>
        <dbReference type="ChEBI" id="CHEBI:597326"/>
    </cofactor>
</comment>
<dbReference type="GO" id="GO:0030170">
    <property type="term" value="F:pyridoxal phosphate binding"/>
    <property type="evidence" value="ECO:0007669"/>
    <property type="project" value="InterPro"/>
</dbReference>
<dbReference type="PROSITE" id="PS00868">
    <property type="entry name" value="CYS_MET_METAB_PP"/>
    <property type="match status" value="1"/>
</dbReference>